<accession>A0A814HKN5</accession>
<feature type="transmembrane region" description="Helical" evidence="1">
    <location>
        <begin position="565"/>
        <end position="588"/>
    </location>
</feature>
<dbReference type="EMBL" id="CAJNOV010000239">
    <property type="protein sequence ID" value="CAF1012119.1"/>
    <property type="molecule type" value="Genomic_DNA"/>
</dbReference>
<evidence type="ECO:0000313" key="5">
    <source>
        <dbReference type="Proteomes" id="UP000663855"/>
    </source>
</evidence>
<sequence length="658" mass="72551">MKSIGASVPVFFVLIVVVSCSHFRGSMITWRVKNSTSNPLVVEILQRHAWNYSWWPCTTGQITAGNYMIGSGSIICRSGCPLNISTIGSVVIPCTGFNQIENYVSGEGRFTFRVPSNSLFRAVFNSSGWFSLVTGGGAWSVATEINTYIRPSGRYNQAPIVTMLPIIRLRRFLTYNININVADNDFDRYTCIWSNTSQECGGVCRSALALPVTTFLNETSCVLRFRPVTIGYYALAFTVLDFENDTSTSPLSRVPIQLIFNVWDSNITCSLPPLYIGDVPANQCIFLVPGQVITMVLRIQIQCPNATLTSIIGVYPAGFTQSATYTDPYSPTIHIFNVYYTGNSNQVGQNLFCFAGVDSIGNQGDATCLRLTVQIAQDSLNSLYVRNATRFPMGLVSKYQSNWTLIYPTGITYARPSTDAYVRFKINSTGQDFVTYDVAKQTANVIYQSDRFVILSSVVFNPGEYYYISLDPGVFLPIATCLRDSMGIIDSKFWTFNTPSEPNTTVTTSTSTTTTTMTSANRTVPTLQTIITQTTQTTQTKTTTVITTTTSVLTTTKQLNAHSSFPISGIVGIIIGSMILIVLIIYIVKSIRHIPTKQLANTDLSSDASEEPMPEVLQQHLITTRARTQGTRRSAAYALDNFFSPHSATHKTLVSIEC</sequence>
<feature type="chain" id="PRO_5036224652" evidence="2">
    <location>
        <begin position="21"/>
        <end position="658"/>
    </location>
</feature>
<keyword evidence="1" id="KW-0812">Transmembrane</keyword>
<evidence type="ECO:0000313" key="3">
    <source>
        <dbReference type="EMBL" id="CAF1012119.1"/>
    </source>
</evidence>
<keyword evidence="1" id="KW-1133">Transmembrane helix</keyword>
<gene>
    <name evidence="4" type="ORF">BYL167_LOCUS22803</name>
    <name evidence="3" type="ORF">CJN711_LOCUS2877</name>
</gene>
<dbReference type="EMBL" id="CAJOBH010014323">
    <property type="protein sequence ID" value="CAF4180659.1"/>
    <property type="molecule type" value="Genomic_DNA"/>
</dbReference>
<evidence type="ECO:0000256" key="1">
    <source>
        <dbReference type="SAM" id="Phobius"/>
    </source>
</evidence>
<dbReference type="AlphaFoldDB" id="A0A814HKN5"/>
<dbReference type="Proteomes" id="UP000663855">
    <property type="component" value="Unassembled WGS sequence"/>
</dbReference>
<evidence type="ECO:0000256" key="2">
    <source>
        <dbReference type="SAM" id="SignalP"/>
    </source>
</evidence>
<reference evidence="3" key="1">
    <citation type="submission" date="2021-02" db="EMBL/GenBank/DDBJ databases">
        <authorList>
            <person name="Nowell W R."/>
        </authorList>
    </citation>
    <scope>NUCLEOTIDE SEQUENCE</scope>
</reference>
<keyword evidence="2" id="KW-0732">Signal</keyword>
<evidence type="ECO:0000313" key="4">
    <source>
        <dbReference type="EMBL" id="CAF4180659.1"/>
    </source>
</evidence>
<comment type="caution">
    <text evidence="3">The sequence shown here is derived from an EMBL/GenBank/DDBJ whole genome shotgun (WGS) entry which is preliminary data.</text>
</comment>
<protein>
    <submittedName>
        <fullName evidence="3">Uncharacterized protein</fullName>
    </submittedName>
</protein>
<proteinExistence type="predicted"/>
<feature type="signal peptide" evidence="2">
    <location>
        <begin position="1"/>
        <end position="20"/>
    </location>
</feature>
<keyword evidence="1" id="KW-0472">Membrane</keyword>
<name>A0A814HKN5_9BILA</name>
<dbReference type="PROSITE" id="PS51257">
    <property type="entry name" value="PROKAR_LIPOPROTEIN"/>
    <property type="match status" value="1"/>
</dbReference>
<organism evidence="3 5">
    <name type="scientific">Rotaria magnacalcarata</name>
    <dbReference type="NCBI Taxonomy" id="392030"/>
    <lineage>
        <taxon>Eukaryota</taxon>
        <taxon>Metazoa</taxon>
        <taxon>Spiralia</taxon>
        <taxon>Gnathifera</taxon>
        <taxon>Rotifera</taxon>
        <taxon>Eurotatoria</taxon>
        <taxon>Bdelloidea</taxon>
        <taxon>Philodinida</taxon>
        <taxon>Philodinidae</taxon>
        <taxon>Rotaria</taxon>
    </lineage>
</organism>
<dbReference type="Proteomes" id="UP000681967">
    <property type="component" value="Unassembled WGS sequence"/>
</dbReference>